<dbReference type="InterPro" id="IPR024173">
    <property type="entry name" value="Pesterase_MJ0037-like"/>
</dbReference>
<sequence>MVAAPVELNGASLLLDPSGALFWREHGLLAVADLHLEKGSAFARRGTLLPPYDTQATLDELTRAVRRWQPRMVLCLGDSFHDTGGPGRLGAGDRGRLAALTRGRDWVWVAGNHDPVIPEDVGGRVVPEVALGRIIFRHEAVPGTRGEVSGHFHPKASVATRARRISGRCFVSDGERMVLPAFGAYAGGLDVLDPAIATLMRRRFVAFLLGRNQLFAFPKDQLLRQAA</sequence>
<name>A0A3N1KST7_9PROT</name>
<protein>
    <submittedName>
        <fullName evidence="2">Putative phosphoesterase</fullName>
    </submittedName>
</protein>
<dbReference type="InterPro" id="IPR029052">
    <property type="entry name" value="Metallo-depent_PP-like"/>
</dbReference>
<dbReference type="InterPro" id="IPR004843">
    <property type="entry name" value="Calcineurin-like_PHP"/>
</dbReference>
<dbReference type="SUPFAM" id="SSF56300">
    <property type="entry name" value="Metallo-dependent phosphatases"/>
    <property type="match status" value="1"/>
</dbReference>
<dbReference type="GO" id="GO:0016787">
    <property type="term" value="F:hydrolase activity"/>
    <property type="evidence" value="ECO:0007669"/>
    <property type="project" value="InterPro"/>
</dbReference>
<reference evidence="2 3" key="1">
    <citation type="submission" date="2018-11" db="EMBL/GenBank/DDBJ databases">
        <title>Genomic Encyclopedia of Type Strains, Phase IV (KMG-IV): sequencing the most valuable type-strain genomes for metagenomic binning, comparative biology and taxonomic classification.</title>
        <authorList>
            <person name="Goeker M."/>
        </authorList>
    </citation>
    <scope>NUCLEOTIDE SEQUENCE [LARGE SCALE GENOMIC DNA]</scope>
    <source>
        <strain evidence="2 3">DSM 5900</strain>
    </source>
</reference>
<dbReference type="NCBIfam" id="TIGR04123">
    <property type="entry name" value="P_estr_lig_assc"/>
    <property type="match status" value="1"/>
</dbReference>
<dbReference type="InterPro" id="IPR026336">
    <property type="entry name" value="PdeM-like"/>
</dbReference>
<dbReference type="PANTHER" id="PTHR39323:SF1">
    <property type="entry name" value="BLR1149 PROTEIN"/>
    <property type="match status" value="1"/>
</dbReference>
<dbReference type="Proteomes" id="UP000278222">
    <property type="component" value="Unassembled WGS sequence"/>
</dbReference>
<dbReference type="RefSeq" id="WP_197735670.1">
    <property type="nucleotide sequence ID" value="NZ_AP019700.1"/>
</dbReference>
<keyword evidence="3" id="KW-1185">Reference proteome</keyword>
<dbReference type="PIRSF" id="PIRSF000887">
    <property type="entry name" value="Pesterase_MJ0037"/>
    <property type="match status" value="1"/>
</dbReference>
<gene>
    <name evidence="2" type="ORF">EDC65_4300</name>
</gene>
<dbReference type="Gene3D" id="3.60.21.10">
    <property type="match status" value="1"/>
</dbReference>
<evidence type="ECO:0000313" key="2">
    <source>
        <dbReference type="EMBL" id="ROP83651.1"/>
    </source>
</evidence>
<accession>A0A3N1KST7</accession>
<dbReference type="PANTHER" id="PTHR39323">
    <property type="entry name" value="BLR1149 PROTEIN"/>
    <property type="match status" value="1"/>
</dbReference>
<feature type="domain" description="Calcineurin-like phosphoesterase" evidence="1">
    <location>
        <begin position="29"/>
        <end position="122"/>
    </location>
</feature>
<dbReference type="AlphaFoldDB" id="A0A3N1KST7"/>
<comment type="caution">
    <text evidence="2">The sequence shown here is derived from an EMBL/GenBank/DDBJ whole genome shotgun (WGS) entry which is preliminary data.</text>
</comment>
<proteinExistence type="predicted"/>
<evidence type="ECO:0000313" key="3">
    <source>
        <dbReference type="Proteomes" id="UP000278222"/>
    </source>
</evidence>
<dbReference type="EMBL" id="RJKX01000016">
    <property type="protein sequence ID" value="ROP83651.1"/>
    <property type="molecule type" value="Genomic_DNA"/>
</dbReference>
<evidence type="ECO:0000259" key="1">
    <source>
        <dbReference type="Pfam" id="PF00149"/>
    </source>
</evidence>
<dbReference type="Pfam" id="PF00149">
    <property type="entry name" value="Metallophos"/>
    <property type="match status" value="1"/>
</dbReference>
<organism evidence="2 3">
    <name type="scientific">Stella humosa</name>
    <dbReference type="NCBI Taxonomy" id="94"/>
    <lineage>
        <taxon>Bacteria</taxon>
        <taxon>Pseudomonadati</taxon>
        <taxon>Pseudomonadota</taxon>
        <taxon>Alphaproteobacteria</taxon>
        <taxon>Rhodospirillales</taxon>
        <taxon>Stellaceae</taxon>
        <taxon>Stella</taxon>
    </lineage>
</organism>